<gene>
    <name evidence="1" type="ORF">B0I24_10416</name>
    <name evidence="2" type="ORF">CWE07_05650</name>
</gene>
<dbReference type="AlphaFoldDB" id="A0A327WYZ0"/>
<reference evidence="2 4" key="1">
    <citation type="journal article" date="2018" name="Front. Microbiol.">
        <title>Genome-Based Analysis Reveals the Taxonomy and Diversity of the Family Idiomarinaceae.</title>
        <authorList>
            <person name="Liu Y."/>
            <person name="Lai Q."/>
            <person name="Shao Z."/>
        </authorList>
    </citation>
    <scope>NUCLEOTIDE SEQUENCE [LARGE SCALE GENOMIC DNA]</scope>
    <source>
        <strain evidence="2 4">CF12-14</strain>
    </source>
</reference>
<dbReference type="RefSeq" id="WP_111568910.1">
    <property type="nucleotide sequence ID" value="NZ_PIPK01000004.1"/>
</dbReference>
<evidence type="ECO:0000313" key="4">
    <source>
        <dbReference type="Proteomes" id="UP000287865"/>
    </source>
</evidence>
<dbReference type="EMBL" id="PIPK01000004">
    <property type="protein sequence ID" value="RUO24963.1"/>
    <property type="molecule type" value="Genomic_DNA"/>
</dbReference>
<sequence>MKTLNQLFIYITFILTLIAFPASSSEEYADIKTPKELGLPALLWEGLDETDKKTEVLQSSWFDSGSGPGQLEWQDQYYQSQLLSTAFASGYMTSINYSWSGTFNGWNNVEVYLAIVAPDGQVVGSADVTNSSSGTLSVPSQEYPASYSIGFVYIVNQQPRVMIYQGPFFGGVSVTVLYQ</sequence>
<dbReference type="Proteomes" id="UP000287865">
    <property type="component" value="Unassembled WGS sequence"/>
</dbReference>
<dbReference type="EMBL" id="QLMD01000004">
    <property type="protein sequence ID" value="RAJ98815.1"/>
    <property type="molecule type" value="Genomic_DNA"/>
</dbReference>
<evidence type="ECO:0000313" key="2">
    <source>
        <dbReference type="EMBL" id="RUO24963.1"/>
    </source>
</evidence>
<proteinExistence type="predicted"/>
<dbReference type="Proteomes" id="UP000249203">
    <property type="component" value="Unassembled WGS sequence"/>
</dbReference>
<reference evidence="1 3" key="2">
    <citation type="submission" date="2018-06" db="EMBL/GenBank/DDBJ databases">
        <title>Genomic Encyclopedia of Type Strains, Phase III (KMG-III): the genomes of soil and plant-associated and newly described type strains.</title>
        <authorList>
            <person name="Whitman W."/>
        </authorList>
    </citation>
    <scope>NUCLEOTIDE SEQUENCE [LARGE SCALE GENOMIC DNA]</scope>
    <source>
        <strain evidence="1 3">CGMCC 1.15366</strain>
    </source>
</reference>
<keyword evidence="4" id="KW-1185">Reference proteome</keyword>
<protein>
    <submittedName>
        <fullName evidence="1">Uncharacterized protein</fullName>
    </submittedName>
</protein>
<accession>A0A327WYZ0</accession>
<evidence type="ECO:0000313" key="1">
    <source>
        <dbReference type="EMBL" id="RAJ98815.1"/>
    </source>
</evidence>
<name>A0A327WYZ0_9GAMM</name>
<dbReference type="OrthoDB" id="10007536at2"/>
<organism evidence="1 3">
    <name type="scientific">Aliidiomarina maris</name>
    <dbReference type="NCBI Taxonomy" id="531312"/>
    <lineage>
        <taxon>Bacteria</taxon>
        <taxon>Pseudomonadati</taxon>
        <taxon>Pseudomonadota</taxon>
        <taxon>Gammaproteobacteria</taxon>
        <taxon>Alteromonadales</taxon>
        <taxon>Idiomarinaceae</taxon>
        <taxon>Aliidiomarina</taxon>
    </lineage>
</organism>
<evidence type="ECO:0000313" key="3">
    <source>
        <dbReference type="Proteomes" id="UP000249203"/>
    </source>
</evidence>
<comment type="caution">
    <text evidence="1">The sequence shown here is derived from an EMBL/GenBank/DDBJ whole genome shotgun (WGS) entry which is preliminary data.</text>
</comment>